<proteinExistence type="predicted"/>
<evidence type="ECO:0000313" key="2">
    <source>
        <dbReference type="EMBL" id="PJE27935.1"/>
    </source>
</evidence>
<dbReference type="Proteomes" id="UP000231702">
    <property type="component" value="Unassembled WGS sequence"/>
</dbReference>
<accession>A0A285HM16</accession>
<dbReference type="Proteomes" id="UP000231655">
    <property type="component" value="Unassembled WGS sequence"/>
</dbReference>
<organism evidence="3 4">
    <name type="scientific">Pseudooceanicola antarcticus</name>
    <dbReference type="NCBI Taxonomy" id="1247613"/>
    <lineage>
        <taxon>Bacteria</taxon>
        <taxon>Pseudomonadati</taxon>
        <taxon>Pseudomonadota</taxon>
        <taxon>Alphaproteobacteria</taxon>
        <taxon>Rhodobacterales</taxon>
        <taxon>Paracoccaceae</taxon>
        <taxon>Pseudooceanicola</taxon>
    </lineage>
</organism>
<feature type="region of interest" description="Disordered" evidence="1">
    <location>
        <begin position="1"/>
        <end position="21"/>
    </location>
</feature>
<feature type="region of interest" description="Disordered" evidence="1">
    <location>
        <begin position="249"/>
        <end position="290"/>
    </location>
</feature>
<evidence type="ECO:0000313" key="4">
    <source>
        <dbReference type="Proteomes" id="UP000231655"/>
    </source>
</evidence>
<dbReference type="OrthoDB" id="7829925at2"/>
<sequence length="290" mass="29790">MPISDQNRAGRESAPARFLPEAMAGRESAPARFVTRLRALRPAARPLAALAACLALSGCLDTPGAPGGGAFRKVENGGGLGIFSSLRRPMGPVLVTAQAASGNVVIRGPEDYCIEGRSLKSDSKRTFALLARCDILSGGEMGSPVALALLTATVTPFDGELPDAQALARDMAALEVLEYLDRGEVRLLHLGQGGDALVRGADPRQWRAVFTLNGQAVTLAAYGPQDSSVAGLGGRSLLLAMARAIRAASPDGPANQELTAAAPALEDQTPGLGSTLNAPSMAEGEDPAAE</sequence>
<name>A0A285HM16_9RHOB</name>
<evidence type="ECO:0000256" key="1">
    <source>
        <dbReference type="SAM" id="MobiDB-lite"/>
    </source>
</evidence>
<reference evidence="3 4" key="1">
    <citation type="submission" date="2017-09" db="EMBL/GenBank/DDBJ databases">
        <authorList>
            <person name="Ehlers B."/>
            <person name="Leendertz F.H."/>
        </authorList>
    </citation>
    <scope>NUCLEOTIDE SEQUENCE [LARGE SCALE GENOMIC DNA]</scope>
    <source>
        <strain evidence="3 4">CGMCC 1.12662</strain>
    </source>
</reference>
<gene>
    <name evidence="2" type="ORF">CVM39_15345</name>
    <name evidence="3" type="ORF">SAMN06297129_0086</name>
</gene>
<dbReference type="AlphaFoldDB" id="A0A285HM16"/>
<keyword evidence="5" id="KW-1185">Reference proteome</keyword>
<evidence type="ECO:0000313" key="3">
    <source>
        <dbReference type="EMBL" id="SNY35806.1"/>
    </source>
</evidence>
<evidence type="ECO:0000313" key="5">
    <source>
        <dbReference type="Proteomes" id="UP000231702"/>
    </source>
</evidence>
<protein>
    <submittedName>
        <fullName evidence="3">Uncharacterized protein</fullName>
    </submittedName>
</protein>
<dbReference type="EMBL" id="PGTD01000017">
    <property type="protein sequence ID" value="PJE27935.1"/>
    <property type="molecule type" value="Genomic_DNA"/>
</dbReference>
<dbReference type="EMBL" id="OBEA01000001">
    <property type="protein sequence ID" value="SNY35806.1"/>
    <property type="molecule type" value="Genomic_DNA"/>
</dbReference>
<reference evidence="2 5" key="2">
    <citation type="journal article" date="2018" name="Int. J. Syst. Evol. Microbiol.">
        <title>Pseudooceanicola lipolyticus sp. nov., a marine alphaproteobacterium, reclassification of Oceanicola flagellatus as Pseudooceanicola flagellatus comb. nov. and emended description of the genus Pseudooceanicola.</title>
        <authorList>
            <person name="Huang M.-M."/>
            <person name="Guo L.-L."/>
            <person name="Wu Y.-H."/>
            <person name="Lai Q.-L."/>
            <person name="Shao Z.-Z."/>
            <person name="Wang C.-S."/>
            <person name="Wu M."/>
            <person name="Xu X.-W."/>
        </authorList>
    </citation>
    <scope>NUCLEOTIDE SEQUENCE [LARGE SCALE GENOMIC DNA]</scope>
    <source>
        <strain evidence="2 5">Ar-45</strain>
    </source>
</reference>
<dbReference type="RefSeq" id="WP_097143906.1">
    <property type="nucleotide sequence ID" value="NZ_OBEA01000001.1"/>
</dbReference>